<dbReference type="Proteomes" id="UP000184604">
    <property type="component" value="Chromosome"/>
</dbReference>
<evidence type="ECO:0000313" key="2">
    <source>
        <dbReference type="Proteomes" id="UP000184604"/>
    </source>
</evidence>
<protein>
    <submittedName>
        <fullName evidence="1">Phage portal protein</fullName>
    </submittedName>
</protein>
<dbReference type="Gene3D" id="2.30.110.40">
    <property type="entry name" value="Phage tail tube protein"/>
    <property type="match status" value="1"/>
</dbReference>
<proteinExistence type="predicted"/>
<name>A0A1L5FBU1_CLOKL</name>
<dbReference type="SUPFAM" id="SSF69279">
    <property type="entry name" value="Phage tail proteins"/>
    <property type="match status" value="1"/>
</dbReference>
<organism evidence="1 2">
    <name type="scientific">Clostridium kluyveri</name>
    <dbReference type="NCBI Taxonomy" id="1534"/>
    <lineage>
        <taxon>Bacteria</taxon>
        <taxon>Bacillati</taxon>
        <taxon>Bacillota</taxon>
        <taxon>Clostridia</taxon>
        <taxon>Eubacteriales</taxon>
        <taxon>Clostridiaceae</taxon>
        <taxon>Clostridium</taxon>
    </lineage>
</organism>
<dbReference type="RefSeq" id="WP_073540068.1">
    <property type="nucleotide sequence ID" value="NZ_CP018335.1"/>
</dbReference>
<dbReference type="InterPro" id="IPR018989">
    <property type="entry name" value="DUF2001"/>
</dbReference>
<dbReference type="AlphaFoldDB" id="A0A1L5FBU1"/>
<reference evidence="1 2" key="1">
    <citation type="submission" date="2016-12" db="EMBL/GenBank/DDBJ databases">
        <title>Complete genome sequence of Clostridium kluyveri JZZ isolated from the pit mud of a Chinese flavor liquor-making factory.</title>
        <authorList>
            <person name="Wang Y."/>
        </authorList>
    </citation>
    <scope>NUCLEOTIDE SEQUENCE [LARGE SCALE GENOMIC DNA]</scope>
    <source>
        <strain evidence="1 2">JZZ</strain>
    </source>
</reference>
<dbReference type="InterPro" id="IPR038628">
    <property type="entry name" value="XkdM-like_sf"/>
</dbReference>
<accession>A0A1L5FBU1</accession>
<evidence type="ECO:0000313" key="1">
    <source>
        <dbReference type="EMBL" id="APM40476.1"/>
    </source>
</evidence>
<dbReference type="OrthoDB" id="1697482at2"/>
<dbReference type="Pfam" id="PF09393">
    <property type="entry name" value="DUF2001"/>
    <property type="match status" value="1"/>
</dbReference>
<dbReference type="EMBL" id="CP018335">
    <property type="protein sequence ID" value="APM40476.1"/>
    <property type="molecule type" value="Genomic_DNA"/>
</dbReference>
<gene>
    <name evidence="1" type="ORF">BS101_17950</name>
</gene>
<sequence length="136" mass="15398">MPLDSSRTIHSRYGKILMDGVEQTNVSECTAKVALDKKEINVVGDEWTRYKRGTKKGTGSFTGYHVTSDMIKRDFKRFELIVGLEDPEAYGYESIRLLNCMADEVNLIDLKVGDLVMEESPFTFEGYELTDAIEAD</sequence>